<protein>
    <recommendedName>
        <fullName evidence="4">NADH dehydrogenase [ubiquinone] 1 alpha subcomplex subunit 1</fullName>
    </recommendedName>
</protein>
<keyword evidence="1" id="KW-0472">Membrane</keyword>
<name>A0AAD4MSY4_9BILA</name>
<comment type="caution">
    <text evidence="2">The sequence shown here is derived from an EMBL/GenBank/DDBJ whole genome shotgun (WGS) entry which is preliminary data.</text>
</comment>
<evidence type="ECO:0000313" key="3">
    <source>
        <dbReference type="Proteomes" id="UP001201812"/>
    </source>
</evidence>
<keyword evidence="1" id="KW-0812">Transmembrane</keyword>
<sequence length="104" mass="12383">MWYESIIWCSAVTMGFVQAGLYIWAPANWFTVGRWQRRQLETPNRTWMLKRDHRLTGNMYILNTLDSIKDEDEKPVPNKFSPHHNLDAANERPLLWHGKRRAAM</sequence>
<gene>
    <name evidence="2" type="ORF">DdX_13401</name>
</gene>
<organism evidence="2 3">
    <name type="scientific">Ditylenchus destructor</name>
    <dbReference type="NCBI Taxonomy" id="166010"/>
    <lineage>
        <taxon>Eukaryota</taxon>
        <taxon>Metazoa</taxon>
        <taxon>Ecdysozoa</taxon>
        <taxon>Nematoda</taxon>
        <taxon>Chromadorea</taxon>
        <taxon>Rhabditida</taxon>
        <taxon>Tylenchina</taxon>
        <taxon>Tylenchomorpha</taxon>
        <taxon>Sphaerularioidea</taxon>
        <taxon>Anguinidae</taxon>
        <taxon>Anguininae</taxon>
        <taxon>Ditylenchus</taxon>
    </lineage>
</organism>
<evidence type="ECO:0000313" key="2">
    <source>
        <dbReference type="EMBL" id="KAI1705788.1"/>
    </source>
</evidence>
<keyword evidence="1" id="KW-1133">Transmembrane helix</keyword>
<keyword evidence="3" id="KW-1185">Reference proteome</keyword>
<proteinExistence type="predicted"/>
<accession>A0AAD4MSY4</accession>
<evidence type="ECO:0008006" key="4">
    <source>
        <dbReference type="Google" id="ProtNLM"/>
    </source>
</evidence>
<dbReference type="EMBL" id="JAKKPZ010000053">
    <property type="protein sequence ID" value="KAI1705788.1"/>
    <property type="molecule type" value="Genomic_DNA"/>
</dbReference>
<feature type="transmembrane region" description="Helical" evidence="1">
    <location>
        <begin position="6"/>
        <end position="30"/>
    </location>
</feature>
<evidence type="ECO:0000256" key="1">
    <source>
        <dbReference type="SAM" id="Phobius"/>
    </source>
</evidence>
<dbReference type="AlphaFoldDB" id="A0AAD4MSY4"/>
<reference evidence="2" key="1">
    <citation type="submission" date="2022-01" db="EMBL/GenBank/DDBJ databases">
        <title>Genome Sequence Resource for Two Populations of Ditylenchus destructor, the Migratory Endoparasitic Phytonematode.</title>
        <authorList>
            <person name="Zhang H."/>
            <person name="Lin R."/>
            <person name="Xie B."/>
        </authorList>
    </citation>
    <scope>NUCLEOTIDE SEQUENCE</scope>
    <source>
        <strain evidence="2">BazhouSP</strain>
    </source>
</reference>
<dbReference type="Proteomes" id="UP001201812">
    <property type="component" value="Unassembled WGS sequence"/>
</dbReference>